<dbReference type="GO" id="GO:0004180">
    <property type="term" value="F:carboxypeptidase activity"/>
    <property type="evidence" value="ECO:0007669"/>
    <property type="project" value="UniProtKB-ARBA"/>
</dbReference>
<sequence length="169" mass="18694">MVSCGTRRFFLLGTVVVLLSACAGKFRTYDGPPVTRLRIYKSERLLFLDGETGPLKTYPIGLGFAPTGHKQFEGDGKTPEGRYVIDRRNPDSLYHLSIGISYPNDADFAFAAEQGRAPGGDIFIHGGPRRGKEPLNVRDWTAGCIAVNDRQIEEIYSMVRNGTPIEIFP</sequence>
<dbReference type="EMBL" id="JAABNR010000030">
    <property type="protein sequence ID" value="NBZ89704.1"/>
    <property type="molecule type" value="Genomic_DNA"/>
</dbReference>
<evidence type="ECO:0000256" key="5">
    <source>
        <dbReference type="ARBA" id="ARBA00022984"/>
    </source>
</evidence>
<dbReference type="PANTHER" id="PTHR36699">
    <property type="entry name" value="LD-TRANSPEPTIDASE"/>
    <property type="match status" value="1"/>
</dbReference>
<gene>
    <name evidence="9" type="ORF">GV832_19115</name>
</gene>
<dbReference type="GO" id="GO:0008360">
    <property type="term" value="P:regulation of cell shape"/>
    <property type="evidence" value="ECO:0007669"/>
    <property type="project" value="UniProtKB-UniRule"/>
</dbReference>
<evidence type="ECO:0000256" key="6">
    <source>
        <dbReference type="ARBA" id="ARBA00023316"/>
    </source>
</evidence>
<dbReference type="CDD" id="cd16913">
    <property type="entry name" value="YkuD_like"/>
    <property type="match status" value="1"/>
</dbReference>
<dbReference type="GO" id="GO:0016740">
    <property type="term" value="F:transferase activity"/>
    <property type="evidence" value="ECO:0007669"/>
    <property type="project" value="UniProtKB-KW"/>
</dbReference>
<dbReference type="Gene3D" id="2.40.440.10">
    <property type="entry name" value="L,D-transpeptidase catalytic domain-like"/>
    <property type="match status" value="1"/>
</dbReference>
<dbReference type="InterPro" id="IPR005490">
    <property type="entry name" value="LD_TPept_cat_dom"/>
</dbReference>
<dbReference type="Proteomes" id="UP001193501">
    <property type="component" value="Unassembled WGS sequence"/>
</dbReference>
<reference evidence="9" key="1">
    <citation type="submission" date="2020-01" db="EMBL/GenBank/DDBJ databases">
        <authorList>
            <person name="Chen W.-M."/>
        </authorList>
    </citation>
    <scope>NUCLEOTIDE SEQUENCE</scope>
    <source>
        <strain evidence="9">CYK-10</strain>
    </source>
</reference>
<keyword evidence="6 7" id="KW-0961">Cell wall biogenesis/degradation</keyword>
<dbReference type="InterPro" id="IPR038063">
    <property type="entry name" value="Transpep_catalytic_dom"/>
</dbReference>
<evidence type="ECO:0000256" key="2">
    <source>
        <dbReference type="ARBA" id="ARBA00005992"/>
    </source>
</evidence>
<dbReference type="GO" id="GO:0009252">
    <property type="term" value="P:peptidoglycan biosynthetic process"/>
    <property type="evidence" value="ECO:0007669"/>
    <property type="project" value="UniProtKB-KW"/>
</dbReference>
<comment type="pathway">
    <text evidence="1 7">Cell wall biogenesis; peptidoglycan biosynthesis.</text>
</comment>
<dbReference type="RefSeq" id="WP_168776498.1">
    <property type="nucleotide sequence ID" value="NZ_JAABNR010000030.1"/>
</dbReference>
<evidence type="ECO:0000256" key="1">
    <source>
        <dbReference type="ARBA" id="ARBA00004752"/>
    </source>
</evidence>
<comment type="caution">
    <text evidence="9">The sequence shown here is derived from an EMBL/GenBank/DDBJ whole genome shotgun (WGS) entry which is preliminary data.</text>
</comment>
<dbReference type="PROSITE" id="PS51257">
    <property type="entry name" value="PROKAR_LIPOPROTEIN"/>
    <property type="match status" value="1"/>
</dbReference>
<feature type="active site" description="Nucleophile" evidence="7">
    <location>
        <position position="144"/>
    </location>
</feature>
<dbReference type="PROSITE" id="PS52029">
    <property type="entry name" value="LD_TPASE"/>
    <property type="match status" value="1"/>
</dbReference>
<dbReference type="PANTHER" id="PTHR36699:SF1">
    <property type="entry name" value="L,D-TRANSPEPTIDASE YAFK-RELATED"/>
    <property type="match status" value="1"/>
</dbReference>
<accession>A0AAE5BX85</accession>
<proteinExistence type="inferred from homology"/>
<feature type="domain" description="L,D-TPase catalytic" evidence="8">
    <location>
        <begin position="35"/>
        <end position="168"/>
    </location>
</feature>
<dbReference type="Pfam" id="PF03734">
    <property type="entry name" value="YkuD"/>
    <property type="match status" value="1"/>
</dbReference>
<dbReference type="GO" id="GO:0071555">
    <property type="term" value="P:cell wall organization"/>
    <property type="evidence" value="ECO:0007669"/>
    <property type="project" value="UniProtKB-UniRule"/>
</dbReference>
<evidence type="ECO:0000313" key="9">
    <source>
        <dbReference type="EMBL" id="NBZ89704.1"/>
    </source>
</evidence>
<dbReference type="SUPFAM" id="SSF141523">
    <property type="entry name" value="L,D-transpeptidase catalytic domain-like"/>
    <property type="match status" value="1"/>
</dbReference>
<evidence type="ECO:0000313" key="10">
    <source>
        <dbReference type="Proteomes" id="UP001193501"/>
    </source>
</evidence>
<keyword evidence="10" id="KW-1185">Reference proteome</keyword>
<evidence type="ECO:0000259" key="8">
    <source>
        <dbReference type="PROSITE" id="PS52029"/>
    </source>
</evidence>
<comment type="similarity">
    <text evidence="2">Belongs to the YkuD family.</text>
</comment>
<name>A0AAE5BX85_9RHOB</name>
<keyword evidence="5 7" id="KW-0573">Peptidoglycan synthesis</keyword>
<evidence type="ECO:0000256" key="7">
    <source>
        <dbReference type="PROSITE-ProRule" id="PRU01373"/>
    </source>
</evidence>
<feature type="active site" description="Proton donor/acceptor" evidence="7">
    <location>
        <position position="125"/>
    </location>
</feature>
<keyword evidence="3" id="KW-0808">Transferase</keyword>
<protein>
    <submittedName>
        <fullName evidence="9">L,D-transpeptidase family protein</fullName>
    </submittedName>
</protein>
<evidence type="ECO:0000256" key="4">
    <source>
        <dbReference type="ARBA" id="ARBA00022960"/>
    </source>
</evidence>
<keyword evidence="4 7" id="KW-0133">Cell shape</keyword>
<evidence type="ECO:0000256" key="3">
    <source>
        <dbReference type="ARBA" id="ARBA00022679"/>
    </source>
</evidence>
<dbReference type="AlphaFoldDB" id="A0AAE5BX85"/>
<organism evidence="9 10">
    <name type="scientific">Stagnihabitans tardus</name>
    <dbReference type="NCBI Taxonomy" id="2699202"/>
    <lineage>
        <taxon>Bacteria</taxon>
        <taxon>Pseudomonadati</taxon>
        <taxon>Pseudomonadota</taxon>
        <taxon>Alphaproteobacteria</taxon>
        <taxon>Rhodobacterales</taxon>
        <taxon>Paracoccaceae</taxon>
        <taxon>Stagnihabitans</taxon>
    </lineage>
</organism>